<organism evidence="11 12">
    <name type="scientific">Camellia sinensis</name>
    <name type="common">Tea plant</name>
    <name type="synonym">Thea sinensis</name>
    <dbReference type="NCBI Taxonomy" id="4442"/>
    <lineage>
        <taxon>Eukaryota</taxon>
        <taxon>Viridiplantae</taxon>
        <taxon>Streptophyta</taxon>
        <taxon>Embryophyta</taxon>
        <taxon>Tracheophyta</taxon>
        <taxon>Spermatophyta</taxon>
        <taxon>Magnoliopsida</taxon>
        <taxon>eudicotyledons</taxon>
        <taxon>Gunneridae</taxon>
        <taxon>Pentapetalae</taxon>
        <taxon>asterids</taxon>
        <taxon>Ericales</taxon>
        <taxon>Theaceae</taxon>
        <taxon>Camellia</taxon>
    </lineage>
</organism>
<evidence type="ECO:0000256" key="5">
    <source>
        <dbReference type="ARBA" id="ARBA00022840"/>
    </source>
</evidence>
<keyword evidence="3" id="KW-0547">Nucleotide-binding</keyword>
<dbReference type="SUPFAM" id="SSF54585">
    <property type="entry name" value="Cdc48 domain 2-like"/>
    <property type="match status" value="1"/>
</dbReference>
<dbReference type="InterPro" id="IPR003593">
    <property type="entry name" value="AAA+_ATPase"/>
</dbReference>
<dbReference type="InterPro" id="IPR009010">
    <property type="entry name" value="Asp_de-COase-like_dom_sf"/>
</dbReference>
<dbReference type="GO" id="GO:0005829">
    <property type="term" value="C:cytosol"/>
    <property type="evidence" value="ECO:0007669"/>
    <property type="project" value="TreeGrafter"/>
</dbReference>
<dbReference type="GO" id="GO:0016887">
    <property type="term" value="F:ATP hydrolysis activity"/>
    <property type="evidence" value="ECO:0007669"/>
    <property type="project" value="InterPro"/>
</dbReference>
<evidence type="ECO:0000256" key="8">
    <source>
        <dbReference type="ARBA" id="ARBA00034532"/>
    </source>
</evidence>
<evidence type="ECO:0000256" key="9">
    <source>
        <dbReference type="SAM" id="MobiDB-lite"/>
    </source>
</evidence>
<dbReference type="CDD" id="cd19526">
    <property type="entry name" value="RecA-like_PEX1_r2"/>
    <property type="match status" value="1"/>
</dbReference>
<feature type="domain" description="AAA+ ATPase" evidence="10">
    <location>
        <begin position="873"/>
        <end position="1009"/>
    </location>
</feature>
<dbReference type="InterPro" id="IPR003960">
    <property type="entry name" value="ATPase_AAA_CS"/>
</dbReference>
<dbReference type="Gene3D" id="3.10.330.10">
    <property type="match status" value="1"/>
</dbReference>
<dbReference type="InterPro" id="IPR050168">
    <property type="entry name" value="AAA_ATPase_domain"/>
</dbReference>
<dbReference type="PROSITE" id="PS00674">
    <property type="entry name" value="AAA"/>
    <property type="match status" value="1"/>
</dbReference>
<dbReference type="EMBL" id="JACBKZ010000013">
    <property type="protein sequence ID" value="KAF5935954.1"/>
    <property type="molecule type" value="Genomic_DNA"/>
</dbReference>
<dbReference type="PANTHER" id="PTHR23077">
    <property type="entry name" value="AAA-FAMILY ATPASE"/>
    <property type="match status" value="1"/>
</dbReference>
<comment type="similarity">
    <text evidence="2">Belongs to the AAA ATPase family.</text>
</comment>
<dbReference type="InterPro" id="IPR015342">
    <property type="entry name" value="PEX1-N_C-lobe"/>
</dbReference>
<keyword evidence="12" id="KW-1185">Reference proteome</keyword>
<evidence type="ECO:0000256" key="3">
    <source>
        <dbReference type="ARBA" id="ARBA00022741"/>
    </source>
</evidence>
<evidence type="ECO:0000256" key="1">
    <source>
        <dbReference type="ARBA" id="ARBA00004370"/>
    </source>
</evidence>
<keyword evidence="5" id="KW-0067">ATP-binding</keyword>
<evidence type="ECO:0000313" key="11">
    <source>
        <dbReference type="EMBL" id="KAF5935954.1"/>
    </source>
</evidence>
<reference evidence="12" key="1">
    <citation type="journal article" date="2020" name="Nat. Commun.">
        <title>Genome assembly of wild tea tree DASZ reveals pedigree and selection history of tea varieties.</title>
        <authorList>
            <person name="Zhang W."/>
            <person name="Zhang Y."/>
            <person name="Qiu H."/>
            <person name="Guo Y."/>
            <person name="Wan H."/>
            <person name="Zhang X."/>
            <person name="Scossa F."/>
            <person name="Alseekh S."/>
            <person name="Zhang Q."/>
            <person name="Wang P."/>
            <person name="Xu L."/>
            <person name="Schmidt M.H."/>
            <person name="Jia X."/>
            <person name="Li D."/>
            <person name="Zhu A."/>
            <person name="Guo F."/>
            <person name="Chen W."/>
            <person name="Ni D."/>
            <person name="Usadel B."/>
            <person name="Fernie A.R."/>
            <person name="Wen W."/>
        </authorList>
    </citation>
    <scope>NUCLEOTIDE SEQUENCE [LARGE SCALE GENOMIC DNA]</scope>
    <source>
        <strain evidence="12">cv. G240</strain>
    </source>
</reference>
<dbReference type="SMART" id="SM00382">
    <property type="entry name" value="AAA"/>
    <property type="match status" value="2"/>
</dbReference>
<dbReference type="FunFam" id="3.40.50.300:FF:000149">
    <property type="entry name" value="Nuclear valosin-containing protein-like"/>
    <property type="match status" value="1"/>
</dbReference>
<evidence type="ECO:0000256" key="7">
    <source>
        <dbReference type="ARBA" id="ARBA00032509"/>
    </source>
</evidence>
<evidence type="ECO:0000259" key="10">
    <source>
        <dbReference type="SMART" id="SM00382"/>
    </source>
</evidence>
<proteinExistence type="inferred from homology"/>
<evidence type="ECO:0000256" key="2">
    <source>
        <dbReference type="ARBA" id="ARBA00006914"/>
    </source>
</evidence>
<feature type="region of interest" description="Disordered" evidence="9">
    <location>
        <begin position="179"/>
        <end position="198"/>
    </location>
</feature>
<evidence type="ECO:0000313" key="12">
    <source>
        <dbReference type="Proteomes" id="UP000593564"/>
    </source>
</evidence>
<sequence length="1135" mass="124161">MEMEMDLEVRVVAGIESCFVSLPLLLLQTLQQTRSSGSLPHFLALELRSPIQHLWHVAWSGSASSSSSIEIAQQYAECICLPDHTTVQVRAVANLPKATLVTIEPHTEDDWEVLELNSEHAEAAILNQVGIVHESMRFPLWLHGRTIIVFFVASTLPKNPVVQLVPGTEVAVAPKRRKKINDSYEDSSTQSSNKEHSMGKALLRVQGPDGRLMHKCEINGVEMGVVLTSVIFIHPETARNYSLDSQPVVIMPRLLSKERFKDHETDTLKNSSTAKQVNGGILTNKKDCHEAVVHLLISESVAKGHVMLSKSLRIYVRRCNINLKREVPLLSVSPCQLKMSGNNKAIDNDGLEVVGSQKNHKTNDVLLKTKSDTNMGIIEWSTHERVLAALSNGLPSNKDEEAATQSIIKKGLHNILHAWHSAHLHAIASNAGVEVNSLVLGNESLLHFVVKDYSIGKHGKVQTSSNFSFGITNRIGEPWIDILYVLSISEEPLHDDKVYTYEFVFDEGNMGDNNLSSSELLVGKLSLGDPVYFYSVKERTSNKFFSPKISSLGWMGTAASDIINRLIVLLCPASGGMLSSYSLPFPGHVLIHGPTGSGKTLLATAVSKSVEEHEDILAHIVFVYCSKLALEKSATIRQALSGYVSEALDHAPSVVIFDDLDSIISSSTDLEGSQPSSSVIELAQFLTDIMDEYEEKRRNSCGIGPIAFIASAQSLTNIPQSLCSSGRFDFHVQLPAPAVSERGALLKHEIQKRSLQCADVILLDVASKCDGYDAYDLQILVDRAVHAGICRFLSYDLALLEHEKPALLGEDFLHAMQGFLPVSLRDISKSAPEGGRAGWEDVGGLTDIRNAIKEMIELPSKFPNIFAQAPLRLRSNVLLYGPPGCGKTHIIGAAAAACALRFISVKGPELLNKYIGASEQAVRDIFSKAAAAAPCILFFDEFDSIAPKRGHDNTGVTDRVVNQFLTELDGVEVLTGVFVFAATSRPDLLDAALLRPGRLDRLLFCDFPSKHERFDILTVLSRKVHLTIISSGSYHWPVTLTWKPLPTVTEGFSGADLQALLSDAQLAATVQESDKPGKMPVITRSLLNSVASKARPSVSEAEKQRLYGIYNQFLDSKRSVAAQSRDAKGKRATLA</sequence>
<dbReference type="Proteomes" id="UP000593564">
    <property type="component" value="Unassembled WGS sequence"/>
</dbReference>
<gene>
    <name evidence="11" type="ORF">HYC85_027083</name>
</gene>
<dbReference type="PANTHER" id="PTHR23077:SF12">
    <property type="entry name" value="PEROXISOMAL ATPASE PEX1"/>
    <property type="match status" value="1"/>
</dbReference>
<evidence type="ECO:0000256" key="4">
    <source>
        <dbReference type="ARBA" id="ARBA00022801"/>
    </source>
</evidence>
<dbReference type="Pfam" id="PF00004">
    <property type="entry name" value="AAA"/>
    <property type="match status" value="2"/>
</dbReference>
<comment type="subcellular location">
    <subcellularLocation>
        <location evidence="1">Membrane</location>
    </subcellularLocation>
</comment>
<dbReference type="InterPro" id="IPR003959">
    <property type="entry name" value="ATPase_AAA_core"/>
</dbReference>
<dbReference type="Gene3D" id="1.10.8.60">
    <property type="match status" value="2"/>
</dbReference>
<dbReference type="SUPFAM" id="SSF52540">
    <property type="entry name" value="P-loop containing nucleoside triphosphate hydrolases"/>
    <property type="match status" value="2"/>
</dbReference>
<dbReference type="SUPFAM" id="SSF50692">
    <property type="entry name" value="ADC-like"/>
    <property type="match status" value="1"/>
</dbReference>
<name>A0A7J7G9C7_CAMSI</name>
<evidence type="ECO:0000256" key="6">
    <source>
        <dbReference type="ARBA" id="ARBA00023136"/>
    </source>
</evidence>
<dbReference type="GO" id="GO:0016558">
    <property type="term" value="P:protein import into peroxisome matrix"/>
    <property type="evidence" value="ECO:0007669"/>
    <property type="project" value="TreeGrafter"/>
</dbReference>
<dbReference type="GO" id="GO:0005524">
    <property type="term" value="F:ATP binding"/>
    <property type="evidence" value="ECO:0007669"/>
    <property type="project" value="UniProtKB-KW"/>
</dbReference>
<dbReference type="AlphaFoldDB" id="A0A7J7G9C7"/>
<reference evidence="11 12" key="2">
    <citation type="submission" date="2020-07" db="EMBL/GenBank/DDBJ databases">
        <title>Genome assembly of wild tea tree DASZ reveals pedigree and selection history of tea varieties.</title>
        <authorList>
            <person name="Zhang W."/>
        </authorList>
    </citation>
    <scope>NUCLEOTIDE SEQUENCE [LARGE SCALE GENOMIC DNA]</scope>
    <source>
        <strain evidence="12">cv. G240</strain>
        <tissue evidence="11">Leaf</tissue>
    </source>
</reference>
<dbReference type="Gene3D" id="3.40.50.300">
    <property type="entry name" value="P-loop containing nucleotide triphosphate hydrolases"/>
    <property type="match status" value="2"/>
</dbReference>
<protein>
    <recommendedName>
        <fullName evidence="8">Peroxisomal ATPase PEX1</fullName>
    </recommendedName>
    <alternativeName>
        <fullName evidence="7">Peroxin-1</fullName>
    </alternativeName>
</protein>
<accession>A0A7J7G9C7</accession>
<dbReference type="InterPro" id="IPR027417">
    <property type="entry name" value="P-loop_NTPase"/>
</dbReference>
<keyword evidence="4" id="KW-0378">Hydrolase</keyword>
<dbReference type="Pfam" id="PF09262">
    <property type="entry name" value="PEX-1N"/>
    <property type="match status" value="1"/>
</dbReference>
<comment type="caution">
    <text evidence="11">The sequence shown here is derived from an EMBL/GenBank/DDBJ whole genome shotgun (WGS) entry which is preliminary data.</text>
</comment>
<dbReference type="FunFam" id="3.10.330.10:FF:000006">
    <property type="entry name" value="Peroxisome biogenesis factor 1"/>
    <property type="match status" value="1"/>
</dbReference>
<feature type="domain" description="AAA+ ATPase" evidence="10">
    <location>
        <begin position="585"/>
        <end position="738"/>
    </location>
</feature>
<dbReference type="GO" id="GO:0005778">
    <property type="term" value="C:peroxisomal membrane"/>
    <property type="evidence" value="ECO:0007669"/>
    <property type="project" value="TreeGrafter"/>
</dbReference>
<keyword evidence="6" id="KW-0472">Membrane</keyword>
<dbReference type="InterPro" id="IPR029067">
    <property type="entry name" value="CDC48_domain_2-like_sf"/>
</dbReference>
<dbReference type="FunFam" id="3.40.50.300:FF:001620">
    <property type="entry name" value="Peroxisome biogenesis protein 1"/>
    <property type="match status" value="1"/>
</dbReference>